<dbReference type="EMBL" id="KX870067">
    <property type="protein sequence ID" value="APZ79338.1"/>
    <property type="molecule type" value="Genomic_DNA"/>
</dbReference>
<evidence type="ECO:0000259" key="2">
    <source>
        <dbReference type="Pfam" id="PF13439"/>
    </source>
</evidence>
<dbReference type="PANTHER" id="PTHR45947:SF3">
    <property type="entry name" value="SULFOQUINOVOSYL TRANSFERASE SQD2"/>
    <property type="match status" value="1"/>
</dbReference>
<protein>
    <submittedName>
        <fullName evidence="3">Glycosyltransferase</fullName>
    </submittedName>
</protein>
<sequence length="362" mass="41944">MKLKILMYVNSLNYYGGIERVIANLSNALSEDYQITILVKDSPVSVYRLNETISIHSINEKLELNMNSKLHRILNVPYNMIRSIIGLKKYFKSNGFDYVYTAFPTNGLEVYLASKKYRKRLVASEHASYYAYNSIYKKIKEYLYPKLAFISVPTKMDTEIYKKLGYNAIYIPHLTTYDKIENNSLLEKTIINVGRLTSDKQQMMLLEIWQIVNKKIPNNEWKLQIIGSGEEEDNLQNFISSNDIKNIEMVPHTSRIADYYSASSLFVFTSRMEGFGMVLLEAMSFGLPCISFDCPSGPRDIIDDGKNGFLIPCYDKEFFAEKICQYIMSNSDNKQKLGQGATRKVENWDNRAILEQWKDIFK</sequence>
<name>A0A1P8VRU0_STRSU</name>
<keyword evidence="3" id="KW-0808">Transferase</keyword>
<reference evidence="3" key="1">
    <citation type="submission" date="2017-01" db="EMBL/GenBank/DDBJ databases">
        <title>Genetic analysis of capsular polysaccharide synthesis gene clusters from non-serotypeable of Streptococcus suis.</title>
        <authorList>
            <person name="Qiu X."/>
            <person name="Zheng H."/>
        </authorList>
    </citation>
    <scope>NUCLEOTIDE SEQUENCE</scope>
    <source>
        <strain evidence="3">1336897</strain>
    </source>
</reference>
<dbReference type="GO" id="GO:0016757">
    <property type="term" value="F:glycosyltransferase activity"/>
    <property type="evidence" value="ECO:0007669"/>
    <property type="project" value="InterPro"/>
</dbReference>
<dbReference type="Pfam" id="PF13439">
    <property type="entry name" value="Glyco_transf_4"/>
    <property type="match status" value="1"/>
</dbReference>
<dbReference type="InterPro" id="IPR050194">
    <property type="entry name" value="Glycosyltransferase_grp1"/>
</dbReference>
<dbReference type="RefSeq" id="WP_024415086.1">
    <property type="nucleotide sequence ID" value="NZ_POKT01000246.1"/>
</dbReference>
<feature type="domain" description="Glycosyltransferase subfamily 4-like N-terminal" evidence="2">
    <location>
        <begin position="15"/>
        <end position="167"/>
    </location>
</feature>
<dbReference type="CDD" id="cd03820">
    <property type="entry name" value="GT4_AmsD-like"/>
    <property type="match status" value="1"/>
</dbReference>
<dbReference type="AlphaFoldDB" id="A0A1P8VRU0"/>
<evidence type="ECO:0000259" key="1">
    <source>
        <dbReference type="Pfam" id="PF00534"/>
    </source>
</evidence>
<accession>A0A1P8VRU0</accession>
<dbReference type="PANTHER" id="PTHR45947">
    <property type="entry name" value="SULFOQUINOVOSYL TRANSFERASE SQD2"/>
    <property type="match status" value="1"/>
</dbReference>
<dbReference type="SUPFAM" id="SSF53756">
    <property type="entry name" value="UDP-Glycosyltransferase/glycogen phosphorylase"/>
    <property type="match status" value="1"/>
</dbReference>
<evidence type="ECO:0000313" key="3">
    <source>
        <dbReference type="EMBL" id="APZ79338.1"/>
    </source>
</evidence>
<gene>
    <name evidence="3" type="primary">cpsK</name>
    <name evidence="3" type="ORF">1336897.seq-orf11</name>
</gene>
<dbReference type="InterPro" id="IPR028098">
    <property type="entry name" value="Glyco_trans_4-like_N"/>
</dbReference>
<dbReference type="Gene3D" id="3.40.50.2000">
    <property type="entry name" value="Glycogen Phosphorylase B"/>
    <property type="match status" value="2"/>
</dbReference>
<dbReference type="InterPro" id="IPR001296">
    <property type="entry name" value="Glyco_trans_1"/>
</dbReference>
<organism evidence="3">
    <name type="scientific">Streptococcus suis</name>
    <dbReference type="NCBI Taxonomy" id="1307"/>
    <lineage>
        <taxon>Bacteria</taxon>
        <taxon>Bacillati</taxon>
        <taxon>Bacillota</taxon>
        <taxon>Bacilli</taxon>
        <taxon>Lactobacillales</taxon>
        <taxon>Streptococcaceae</taxon>
        <taxon>Streptococcus</taxon>
    </lineage>
</organism>
<dbReference type="Pfam" id="PF00534">
    <property type="entry name" value="Glycos_transf_1"/>
    <property type="match status" value="1"/>
</dbReference>
<feature type="domain" description="Glycosyl transferase family 1" evidence="1">
    <location>
        <begin position="184"/>
        <end position="342"/>
    </location>
</feature>
<proteinExistence type="predicted"/>